<accession>A0A4V2GIZ6</accession>
<sequence length="1017" mass="110654">MSLPNLSAIAVRERSVTLFFLLLILAGGIYAFLSLGRAEDPNFTVRVMMVSAQWPGADVETLEAEVVDPIEKEIQNVSDIDAIKTTIRPGAAYLQVEFEDFVTSEALPDRFYEVRRRMQDIRASLPAGVRGPQVNEDFSDVYFSLMALTGESRSQRERLEVIESLRDRLERVDGVNKAQIFGEREERVFIQFDTAKLQRLGVTTDELLAQIRQFNALAPAGRIETQGATLRLRVDNTLSDPEEIARLPIRIGDQQIRLQDIAEVERGYQDPPQQLIRAHGEDALLLGVVMQSGANGQAFGERLATFVDEQQSQIPADMQLSVLTNQADAIDAAVNLFQWKFLIALLVVTGVSILAIGLKAGVVVGIAIPVTLGATFMVMLAMGMNLDRITLGALIIALGLLVDDAIITIEMMLVKMEEGVDRIQAASYAWSVTAAPMLVGTLVTVSGFVPIGFAKSMVGEYAGNIFWILAISLILSWLVAVIFTPYLGVKLMPAPKAGTETLPPTQKYPRLRRLITFCVNYKRSVSALTLLALVASIAGLAGPVQKQFFPASDRTEVTVTVDMPEGTSIQATNRTVEALEAIAAEADGVDSMSAYVGAGAPRYFISATPEQPSSAFAELLIVTADPAARDALIERFNRAIDQGEFTQARIRVERLRYGPPVTWPVSYRVLGEDPERVRRIAGRVRDQMAQSPYTVDPHLEWGGQVPSIHLDWDEAALVRKGFTPQRVAQQLNRLLDGEVVTELREGYPTVRLEAIGDRVPLDQARSVAGQEARIRALELRNPAGDAVPLTSVADIDIVFENPVLKRHNRATSLAVNADIQGIGTKGAHAAIWPEIEAMNADLPPGYEIQIAGSEEQSAQAQASIRALLPVMVALMLMLIMLQMRSFSGLFITLMTAPLGLIGAVIALLAFGQPFGFVATLGLIGLAGILMRNALILTQQVADNRQAGMEDREAIIEAAVQRARPVMLTAVAAGLAFVPLTMDSFWGPLAYVLIGGVLVGTVVTLLAVPAVYAWVHRT</sequence>
<keyword evidence="1" id="KW-0472">Membrane</keyword>
<dbReference type="Proteomes" id="UP000292298">
    <property type="component" value="Unassembled WGS sequence"/>
</dbReference>
<dbReference type="InterPro" id="IPR027463">
    <property type="entry name" value="AcrB_DN_DC_subdom"/>
</dbReference>
<keyword evidence="3" id="KW-1185">Reference proteome</keyword>
<feature type="transmembrane region" description="Helical" evidence="1">
    <location>
        <begin position="389"/>
        <end position="407"/>
    </location>
</feature>
<evidence type="ECO:0000313" key="3">
    <source>
        <dbReference type="Proteomes" id="UP000292298"/>
    </source>
</evidence>
<dbReference type="Gene3D" id="3.30.2090.10">
    <property type="entry name" value="Multidrug efflux transporter AcrB TolC docking domain, DN and DC subdomains"/>
    <property type="match status" value="2"/>
</dbReference>
<feature type="transmembrane region" description="Helical" evidence="1">
    <location>
        <begin position="363"/>
        <end position="383"/>
    </location>
</feature>
<feature type="transmembrane region" description="Helical" evidence="1">
    <location>
        <begin position="888"/>
        <end position="910"/>
    </location>
</feature>
<reference evidence="2 3" key="1">
    <citation type="submission" date="2019-02" db="EMBL/GenBank/DDBJ databases">
        <title>Genomic Encyclopedia of Type Strains, Phase IV (KMG-IV): sequencing the most valuable type-strain genomes for metagenomic binning, comparative biology and taxonomic classification.</title>
        <authorList>
            <person name="Goeker M."/>
        </authorList>
    </citation>
    <scope>NUCLEOTIDE SEQUENCE [LARGE SCALE GENOMIC DNA]</scope>
    <source>
        <strain evidence="2 3">DSM 21056</strain>
    </source>
</reference>
<keyword evidence="1" id="KW-0812">Transmembrane</keyword>
<dbReference type="OrthoDB" id="9757940at2"/>
<dbReference type="Pfam" id="PF00873">
    <property type="entry name" value="ACR_tran"/>
    <property type="match status" value="1"/>
</dbReference>
<evidence type="ECO:0000313" key="2">
    <source>
        <dbReference type="EMBL" id="RZU98315.1"/>
    </source>
</evidence>
<dbReference type="SUPFAM" id="SSF82866">
    <property type="entry name" value="Multidrug efflux transporter AcrB transmembrane domain"/>
    <property type="match status" value="2"/>
</dbReference>
<evidence type="ECO:0000256" key="1">
    <source>
        <dbReference type="SAM" id="Phobius"/>
    </source>
</evidence>
<name>A0A4V2GIZ6_9GAMM</name>
<dbReference type="Gene3D" id="3.30.70.1430">
    <property type="entry name" value="Multidrug efflux transporter AcrB pore domain"/>
    <property type="match status" value="2"/>
</dbReference>
<dbReference type="InterPro" id="IPR001036">
    <property type="entry name" value="Acrflvin-R"/>
</dbReference>
<dbReference type="PRINTS" id="PR00702">
    <property type="entry name" value="ACRIFLAVINRP"/>
</dbReference>
<feature type="transmembrane region" description="Helical" evidence="1">
    <location>
        <begin position="862"/>
        <end position="881"/>
    </location>
</feature>
<gene>
    <name evidence="2" type="ORF">EV698_0559</name>
</gene>
<dbReference type="RefSeq" id="WP_130502642.1">
    <property type="nucleotide sequence ID" value="NZ_SHLI01000001.1"/>
</dbReference>
<feature type="transmembrane region" description="Helical" evidence="1">
    <location>
        <begin position="336"/>
        <end position="356"/>
    </location>
</feature>
<feature type="transmembrane region" description="Helical" evidence="1">
    <location>
        <begin position="465"/>
        <end position="487"/>
    </location>
</feature>
<proteinExistence type="predicted"/>
<dbReference type="AlphaFoldDB" id="A0A4V2GIZ6"/>
<feature type="transmembrane region" description="Helical" evidence="1">
    <location>
        <begin position="987"/>
        <end position="1014"/>
    </location>
</feature>
<dbReference type="SUPFAM" id="SSF82714">
    <property type="entry name" value="Multidrug efflux transporter AcrB TolC docking domain, DN and DC subdomains"/>
    <property type="match status" value="2"/>
</dbReference>
<dbReference type="GO" id="GO:0042910">
    <property type="term" value="F:xenobiotic transmembrane transporter activity"/>
    <property type="evidence" value="ECO:0007669"/>
    <property type="project" value="TreeGrafter"/>
</dbReference>
<dbReference type="Gene3D" id="1.20.1640.10">
    <property type="entry name" value="Multidrug efflux transporter AcrB transmembrane domain"/>
    <property type="match status" value="2"/>
</dbReference>
<keyword evidence="1" id="KW-1133">Transmembrane helix</keyword>
<feature type="transmembrane region" description="Helical" evidence="1">
    <location>
        <begin position="428"/>
        <end position="453"/>
    </location>
</feature>
<dbReference type="GO" id="GO:0005886">
    <property type="term" value="C:plasma membrane"/>
    <property type="evidence" value="ECO:0007669"/>
    <property type="project" value="TreeGrafter"/>
</dbReference>
<feature type="transmembrane region" description="Helical" evidence="1">
    <location>
        <begin position="962"/>
        <end position="981"/>
    </location>
</feature>
<protein>
    <submittedName>
        <fullName evidence="2">Multidrug efflux pump subunit AcrB</fullName>
    </submittedName>
</protein>
<dbReference type="EMBL" id="SHLI01000001">
    <property type="protein sequence ID" value="RZU98315.1"/>
    <property type="molecule type" value="Genomic_DNA"/>
</dbReference>
<dbReference type="SUPFAM" id="SSF82693">
    <property type="entry name" value="Multidrug efflux transporter AcrB pore domain, PN1, PN2, PC1 and PC2 subdomains"/>
    <property type="match status" value="3"/>
</dbReference>
<dbReference type="PANTHER" id="PTHR32063">
    <property type="match status" value="1"/>
</dbReference>
<comment type="caution">
    <text evidence="2">The sequence shown here is derived from an EMBL/GenBank/DDBJ whole genome shotgun (WGS) entry which is preliminary data.</text>
</comment>
<dbReference type="Gene3D" id="3.30.70.1440">
    <property type="entry name" value="Multidrug efflux transporter AcrB pore domain"/>
    <property type="match status" value="1"/>
</dbReference>
<feature type="transmembrane region" description="Helical" evidence="1">
    <location>
        <begin position="916"/>
        <end position="941"/>
    </location>
</feature>
<dbReference type="Gene3D" id="3.30.70.1320">
    <property type="entry name" value="Multidrug efflux transporter AcrB pore domain like"/>
    <property type="match status" value="1"/>
</dbReference>
<dbReference type="PANTHER" id="PTHR32063:SF18">
    <property type="entry name" value="CATION EFFLUX SYSTEM PROTEIN"/>
    <property type="match status" value="1"/>
</dbReference>
<organism evidence="2 3">
    <name type="scientific">Spiribacter vilamensis</name>
    <dbReference type="NCBI Taxonomy" id="531306"/>
    <lineage>
        <taxon>Bacteria</taxon>
        <taxon>Pseudomonadati</taxon>
        <taxon>Pseudomonadota</taxon>
        <taxon>Gammaproteobacteria</taxon>
        <taxon>Chromatiales</taxon>
        <taxon>Ectothiorhodospiraceae</taxon>
        <taxon>Spiribacter</taxon>
    </lineage>
</organism>